<dbReference type="InterPro" id="IPR015422">
    <property type="entry name" value="PyrdxlP-dep_Trfase_small"/>
</dbReference>
<keyword evidence="6" id="KW-1185">Reference proteome</keyword>
<reference evidence="5 6" key="2">
    <citation type="submission" date="2020-08" db="EMBL/GenBank/DDBJ databases">
        <title>Listeria ohnekaius sp. nov. and Listeria portnoyii sp. nov. isolated from non-agricultural and natural environments.</title>
        <authorList>
            <person name="Weller D."/>
            <person name="Belias A.M."/>
            <person name="Liao J."/>
            <person name="Guo S."/>
            <person name="Orsi R.H."/>
            <person name="Wiedmann M."/>
        </authorList>
    </citation>
    <scope>NUCLEOTIDE SEQUENCE [LARGE SCALE GENOMIC DNA]</scope>
    <source>
        <strain evidence="5 6">FSL W9-0585</strain>
    </source>
</reference>
<comment type="caution">
    <text evidence="5">The sequence shown here is derived from an EMBL/GenBank/DDBJ whole genome shotgun (WGS) entry which is preliminary data.</text>
</comment>
<dbReference type="InterPro" id="IPR015424">
    <property type="entry name" value="PyrdxlP-dep_Trfase"/>
</dbReference>
<dbReference type="Gene3D" id="3.40.640.10">
    <property type="entry name" value="Type I PLP-dependent aspartate aminotransferase-like (Major domain)"/>
    <property type="match status" value="1"/>
</dbReference>
<comment type="similarity">
    <text evidence="2">Belongs to the threonine aldolase family.</text>
</comment>
<gene>
    <name evidence="5" type="ORF">HPK16_10375</name>
</gene>
<proteinExistence type="inferred from homology"/>
<dbReference type="GO" id="GO:0008732">
    <property type="term" value="F:L-allo-threonine aldolase activity"/>
    <property type="evidence" value="ECO:0007669"/>
    <property type="project" value="TreeGrafter"/>
</dbReference>
<dbReference type="GO" id="GO:0005829">
    <property type="term" value="C:cytosol"/>
    <property type="evidence" value="ECO:0007669"/>
    <property type="project" value="TreeGrafter"/>
</dbReference>
<feature type="domain" description="Aromatic amino acid beta-eliminating lyase/threonine aldolase" evidence="4">
    <location>
        <begin position="30"/>
        <end position="293"/>
    </location>
</feature>
<keyword evidence="3" id="KW-0663">Pyridoxal phosphate</keyword>
<dbReference type="Pfam" id="PF01212">
    <property type="entry name" value="Beta_elim_lyase"/>
    <property type="match status" value="1"/>
</dbReference>
<evidence type="ECO:0000256" key="1">
    <source>
        <dbReference type="ARBA" id="ARBA00001933"/>
    </source>
</evidence>
<dbReference type="AlphaFoldDB" id="A0A7W1YGJ8"/>
<protein>
    <submittedName>
        <fullName evidence="5">Aminotransferase class I/II-fold pyridoxal phosphate-dependent enzyme</fullName>
    </submittedName>
</protein>
<name>A0A7W1YGJ8_9LIST</name>
<dbReference type="SUPFAM" id="SSF53383">
    <property type="entry name" value="PLP-dependent transferases"/>
    <property type="match status" value="1"/>
</dbReference>
<evidence type="ECO:0000256" key="2">
    <source>
        <dbReference type="ARBA" id="ARBA00006966"/>
    </source>
</evidence>
<dbReference type="GO" id="GO:0006567">
    <property type="term" value="P:L-threonine catabolic process"/>
    <property type="evidence" value="ECO:0007669"/>
    <property type="project" value="TreeGrafter"/>
</dbReference>
<dbReference type="GO" id="GO:0006545">
    <property type="term" value="P:glycine biosynthetic process"/>
    <property type="evidence" value="ECO:0007669"/>
    <property type="project" value="TreeGrafter"/>
</dbReference>
<dbReference type="Proteomes" id="UP000548787">
    <property type="component" value="Unassembled WGS sequence"/>
</dbReference>
<evidence type="ECO:0000259" key="4">
    <source>
        <dbReference type="Pfam" id="PF01212"/>
    </source>
</evidence>
<evidence type="ECO:0000313" key="6">
    <source>
        <dbReference type="Proteomes" id="UP000548787"/>
    </source>
</evidence>
<dbReference type="PANTHER" id="PTHR48097">
    <property type="entry name" value="L-THREONINE ALDOLASE-RELATED"/>
    <property type="match status" value="1"/>
</dbReference>
<keyword evidence="5" id="KW-0032">Aminotransferase</keyword>
<comment type="cofactor">
    <cofactor evidence="1">
        <name>pyridoxal 5'-phosphate</name>
        <dbReference type="ChEBI" id="CHEBI:597326"/>
    </cofactor>
</comment>
<keyword evidence="5" id="KW-0808">Transferase</keyword>
<dbReference type="InterPro" id="IPR015421">
    <property type="entry name" value="PyrdxlP-dep_Trfase_major"/>
</dbReference>
<dbReference type="GO" id="GO:0008483">
    <property type="term" value="F:transaminase activity"/>
    <property type="evidence" value="ECO:0007669"/>
    <property type="project" value="UniProtKB-KW"/>
</dbReference>
<dbReference type="Gene3D" id="3.90.1150.10">
    <property type="entry name" value="Aspartate Aminotransferase, domain 1"/>
    <property type="match status" value="1"/>
</dbReference>
<dbReference type="PANTHER" id="PTHR48097:SF9">
    <property type="entry name" value="L-THREONINE ALDOLASE"/>
    <property type="match status" value="1"/>
</dbReference>
<evidence type="ECO:0000256" key="3">
    <source>
        <dbReference type="ARBA" id="ARBA00022898"/>
    </source>
</evidence>
<reference evidence="5 6" key="1">
    <citation type="submission" date="2020-05" db="EMBL/GenBank/DDBJ databases">
        <authorList>
            <person name="Carlin C.R."/>
        </authorList>
    </citation>
    <scope>NUCLEOTIDE SEQUENCE [LARGE SCALE GENOMIC DNA]</scope>
    <source>
        <strain evidence="5 6">FSL W9-0585</strain>
    </source>
</reference>
<organism evidence="5 6">
    <name type="scientific">Listeria rustica</name>
    <dbReference type="NCBI Taxonomy" id="2713503"/>
    <lineage>
        <taxon>Bacteria</taxon>
        <taxon>Bacillati</taxon>
        <taxon>Bacillota</taxon>
        <taxon>Bacilli</taxon>
        <taxon>Bacillales</taxon>
        <taxon>Listeriaceae</taxon>
        <taxon>Listeria</taxon>
    </lineage>
</organism>
<evidence type="ECO:0000313" key="5">
    <source>
        <dbReference type="EMBL" id="MBA3926746.1"/>
    </source>
</evidence>
<sequence length="358" mass="39575">MANSNKLKDSFKKTTYKLSQHGPRNASVLKEAFEAVDGDLESDIYGDGAVIENFQDKIAAFLGKETAVFFPSGTMAQQAALRIWADEKGNKKIAYHPLSHLEIHEQNALKELQSMEPLLLGTAERLLTMDDIRNLSEPVSCILIELPQREIGGQLPSFAELEEISAYCRNNGIRLHLDGARLWEVTPYYQKSEKEICALFDSVYVSFYKGLGGIAGAILAGGEDFTAEAKIWKRRYGGDLISLYPYIVSADYYFDKRIGKMGEYYEAAKDLAHRFNACDGVRTVPEVPVSNMFHVYFEKSAEAIEPILAKIHAETGVGCSGYLQEKPGGACGFELSVGDAVAEIPVASLDQVFEKLGE</sequence>
<dbReference type="InterPro" id="IPR001597">
    <property type="entry name" value="ArAA_b-elim_lyase/Thr_aldolase"/>
</dbReference>
<dbReference type="FunFam" id="3.40.640.10:FF:000200">
    <property type="entry name" value="Threonine aldolase"/>
    <property type="match status" value="1"/>
</dbReference>
<accession>A0A7W1YGJ8</accession>
<dbReference type="EMBL" id="JABJVM010000010">
    <property type="protein sequence ID" value="MBA3926746.1"/>
    <property type="molecule type" value="Genomic_DNA"/>
</dbReference>
<dbReference type="RefSeq" id="WP_181676893.1">
    <property type="nucleotide sequence ID" value="NZ_JABJVM010000010.1"/>
</dbReference>